<dbReference type="KEGG" id="tna:CTN_1481"/>
<sequence length="147" mass="16293">MEESGMTRGKSKYIVVFGCGRLGASIANLASSLGHSVVVVDRNEYAFHRLNSEFSGFTVVGDAAEYETLKESGMEKADMVFAFTNDDSTNFFIAMNARHMFGVKKVIARVYDPEKIRIFEEHGIDTICPAILMMEKVKGYVVGSDQD</sequence>
<proteinExistence type="predicted"/>
<dbReference type="SUPFAM" id="SSF51735">
    <property type="entry name" value="NAD(P)-binding Rossmann-fold domains"/>
    <property type="match status" value="1"/>
</dbReference>
<dbReference type="InterPro" id="IPR003148">
    <property type="entry name" value="RCK_N"/>
</dbReference>
<dbReference type="PANTHER" id="PTHR43833">
    <property type="entry name" value="POTASSIUM CHANNEL PROTEIN 2-RELATED-RELATED"/>
    <property type="match status" value="1"/>
</dbReference>
<name>B9K9M4_THENN</name>
<dbReference type="PROSITE" id="PS51201">
    <property type="entry name" value="RCK_N"/>
    <property type="match status" value="1"/>
</dbReference>
<evidence type="ECO:0000256" key="1">
    <source>
        <dbReference type="ARBA" id="ARBA00022538"/>
    </source>
</evidence>
<organism evidence="4 5">
    <name type="scientific">Thermotoga neapolitana (strain ATCC 49049 / DSM 4359 / NBRC 107923 / NS-E)</name>
    <dbReference type="NCBI Taxonomy" id="309803"/>
    <lineage>
        <taxon>Bacteria</taxon>
        <taxon>Thermotogati</taxon>
        <taxon>Thermotogota</taxon>
        <taxon>Thermotogae</taxon>
        <taxon>Thermotogales</taxon>
        <taxon>Thermotogaceae</taxon>
        <taxon>Thermotoga</taxon>
    </lineage>
</organism>
<dbReference type="InterPro" id="IPR050721">
    <property type="entry name" value="Trk_Ktr_HKT_K-transport"/>
</dbReference>
<reference evidence="4 5" key="1">
    <citation type="journal article" date="2009" name="Biosci. Biotechnol. Biochem.">
        <title>WeGAS: a web-based microbial genome annotation system.</title>
        <authorList>
            <person name="Lee D."/>
            <person name="Seo H."/>
            <person name="Park C."/>
            <person name="Park K."/>
        </authorList>
    </citation>
    <scope>NUCLEOTIDE SEQUENCE [LARGE SCALE GENOMIC DNA]</scope>
    <source>
        <strain evidence="5">ATCC 49049 / DSM 4359 / NBRC 107923 / NS-E</strain>
    </source>
</reference>
<keyword evidence="5" id="KW-1185">Reference proteome</keyword>
<keyword evidence="1" id="KW-0633">Potassium transport</keyword>
<dbReference type="Gene3D" id="3.40.50.720">
    <property type="entry name" value="NAD(P)-binding Rossmann-like Domain"/>
    <property type="match status" value="1"/>
</dbReference>
<keyword evidence="1" id="KW-0406">Ion transport</keyword>
<accession>B9K9M4</accession>
<evidence type="ECO:0000259" key="3">
    <source>
        <dbReference type="PROSITE" id="PS51201"/>
    </source>
</evidence>
<dbReference type="GO" id="GO:0015079">
    <property type="term" value="F:potassium ion transmembrane transporter activity"/>
    <property type="evidence" value="ECO:0007669"/>
    <property type="project" value="InterPro"/>
</dbReference>
<feature type="domain" description="RCK N-terminal" evidence="3">
    <location>
        <begin position="11"/>
        <end position="131"/>
    </location>
</feature>
<dbReference type="PRINTS" id="PR00335">
    <property type="entry name" value="KUPTAKETRKA"/>
</dbReference>
<dbReference type="eggNOG" id="COG0569">
    <property type="taxonomic scope" value="Bacteria"/>
</dbReference>
<dbReference type="InterPro" id="IPR036291">
    <property type="entry name" value="NAD(P)-bd_dom_sf"/>
</dbReference>
<evidence type="ECO:0000313" key="4">
    <source>
        <dbReference type="EMBL" id="ACM23657.1"/>
    </source>
</evidence>
<keyword evidence="1" id="KW-0813">Transport</keyword>
<keyword evidence="2" id="KW-0630">Potassium</keyword>
<dbReference type="HOGENOM" id="CLU_046525_4_1_0"/>
<protein>
    <submittedName>
        <fullName evidence="4">TrkA-N domain protein</fullName>
    </submittedName>
</protein>
<evidence type="ECO:0000313" key="5">
    <source>
        <dbReference type="Proteomes" id="UP000000445"/>
    </source>
</evidence>
<dbReference type="EMBL" id="CP000916">
    <property type="protein sequence ID" value="ACM23657.1"/>
    <property type="molecule type" value="Genomic_DNA"/>
</dbReference>
<gene>
    <name evidence="4" type="ordered locus">CTN_1481</name>
</gene>
<dbReference type="Pfam" id="PF02254">
    <property type="entry name" value="TrkA_N"/>
    <property type="match status" value="1"/>
</dbReference>
<dbReference type="InterPro" id="IPR006036">
    <property type="entry name" value="K_uptake_TrkA"/>
</dbReference>
<dbReference type="STRING" id="309803.CTN_1481"/>
<dbReference type="Proteomes" id="UP000000445">
    <property type="component" value="Chromosome"/>
</dbReference>
<dbReference type="AlphaFoldDB" id="B9K9M4"/>
<dbReference type="GO" id="GO:0005886">
    <property type="term" value="C:plasma membrane"/>
    <property type="evidence" value="ECO:0007669"/>
    <property type="project" value="InterPro"/>
</dbReference>
<evidence type="ECO:0000256" key="2">
    <source>
        <dbReference type="ARBA" id="ARBA00022958"/>
    </source>
</evidence>